<accession>A0ABT7E813</accession>
<organism evidence="3 4">
    <name type="scientific">Romboutsia sedimentorum</name>
    <dbReference type="NCBI Taxonomy" id="1368474"/>
    <lineage>
        <taxon>Bacteria</taxon>
        <taxon>Bacillati</taxon>
        <taxon>Bacillota</taxon>
        <taxon>Clostridia</taxon>
        <taxon>Peptostreptococcales</taxon>
        <taxon>Peptostreptococcaceae</taxon>
        <taxon>Romboutsia</taxon>
    </lineage>
</organism>
<proteinExistence type="inferred from homology"/>
<evidence type="ECO:0000256" key="1">
    <source>
        <dbReference type="ARBA" id="ARBA00009108"/>
    </source>
</evidence>
<comment type="similarity">
    <text evidence="1">Belongs to the UPF0749 family.</text>
</comment>
<evidence type="ECO:0000256" key="2">
    <source>
        <dbReference type="SAM" id="Coils"/>
    </source>
</evidence>
<dbReference type="Gene3D" id="3.30.70.1880">
    <property type="entry name" value="Protein of unknown function DUF881"/>
    <property type="match status" value="1"/>
</dbReference>
<protein>
    <submittedName>
        <fullName evidence="3">DUF881 domain-containing protein</fullName>
    </submittedName>
</protein>
<keyword evidence="4" id="KW-1185">Reference proteome</keyword>
<dbReference type="PANTHER" id="PTHR37313:SF2">
    <property type="entry name" value="UPF0749 PROTEIN YLXX"/>
    <property type="match status" value="1"/>
</dbReference>
<dbReference type="RefSeq" id="WP_284132030.1">
    <property type="nucleotide sequence ID" value="NZ_JASKYM010000002.1"/>
</dbReference>
<evidence type="ECO:0000313" key="3">
    <source>
        <dbReference type="EMBL" id="MDK2563064.1"/>
    </source>
</evidence>
<dbReference type="PANTHER" id="PTHR37313">
    <property type="entry name" value="UPF0749 PROTEIN RV1825"/>
    <property type="match status" value="1"/>
</dbReference>
<keyword evidence="2" id="KW-0175">Coiled coil</keyword>
<dbReference type="EMBL" id="JASKYM010000002">
    <property type="protein sequence ID" value="MDK2563064.1"/>
    <property type="molecule type" value="Genomic_DNA"/>
</dbReference>
<gene>
    <name evidence="3" type="ORF">QOZ84_05860</name>
</gene>
<dbReference type="Proteomes" id="UP001301012">
    <property type="component" value="Unassembled WGS sequence"/>
</dbReference>
<name>A0ABT7E813_9FIRM</name>
<dbReference type="Pfam" id="PF05949">
    <property type="entry name" value="DUF881"/>
    <property type="match status" value="1"/>
</dbReference>
<feature type="coiled-coil region" evidence="2">
    <location>
        <begin position="40"/>
        <end position="88"/>
    </location>
</feature>
<sequence length="230" mass="25978">MRKIIKRKIFIFSAFIFGILISTYIKSLDSNKMYITLENKKEIESQIEKTKKEVNKLKETKISYEKKLENYEEVMDDENKSIPDLMEEELKFLKEMSGMSKVSGDGAIITIKDSDKELASGQNPNDLIVHDIDIIRVINDLKKSGAKALSINGERLLPLSKIKCSGATITVNDKTYGQPFIISAIGDKDILMASMISPQSYANLLKDGYGIYIKVEQKDGMTINSYKKSI</sequence>
<evidence type="ECO:0000313" key="4">
    <source>
        <dbReference type="Proteomes" id="UP001301012"/>
    </source>
</evidence>
<reference evidence="3 4" key="1">
    <citation type="submission" date="2023-05" db="EMBL/GenBank/DDBJ databases">
        <title>Rombocin, a short stable natural nisin variant, displays selective antimicrobial activity against Listeria monocytogenes and employs dual mode of action to kill target bacterial strains.</title>
        <authorList>
            <person name="Wambui J."/>
            <person name="Stephan R."/>
            <person name="Kuipers O.P."/>
        </authorList>
    </citation>
    <scope>NUCLEOTIDE SEQUENCE [LARGE SCALE GENOMIC DNA]</scope>
    <source>
        <strain evidence="3 4">RC002</strain>
    </source>
</reference>
<dbReference type="InterPro" id="IPR010273">
    <property type="entry name" value="DUF881"/>
</dbReference>
<comment type="caution">
    <text evidence="3">The sequence shown here is derived from an EMBL/GenBank/DDBJ whole genome shotgun (WGS) entry which is preliminary data.</text>
</comment>